<feature type="compositionally biased region" description="Acidic residues" evidence="6">
    <location>
        <begin position="299"/>
        <end position="308"/>
    </location>
</feature>
<comment type="subcellular location">
    <subcellularLocation>
        <location evidence="1">Nucleus</location>
    </subcellularLocation>
</comment>
<protein>
    <submittedName>
        <fullName evidence="8">X-ray repair complementing defective repair in Chinese hamster cells 1</fullName>
    </submittedName>
</protein>
<sequence>MPEIKLKHVVSCSSEDNTHRAESLLSSDTNRKWKAARPGEKGGGCCDGQTKKLIFELSEDAAGPPPKKPSSSGSSEAKPATPKSKARTGATASPVTSASPAQNTSSDKREGPKPKPEPKPKLKAKSAEPVPFNRILEGVVFVLSGFQNPFRGELRDTALAMGARYRPDWTPDSTHLICAFANTPKYSQVKAAGGVIVRKEWVMDCHKTKKKISSKPSESEAEQDESEEETQKAKTPEKRRLTPKKQVIKEEEEDSGGSTDAEDPGKDDRNRLESRRKKAAKESTVQVKDEDLYGGSTDENTDAEEEEDKPIPELPDFLTGKRFYLYGKFPDNQKRQLQRYIIAFNGAVEDYMSEKVQFVVTSEGWDESFEDALMENGNLSFVKPTWIFAINDRQKMLPYQPYTVVP</sequence>
<evidence type="ECO:0000256" key="6">
    <source>
        <dbReference type="SAM" id="MobiDB-lite"/>
    </source>
</evidence>
<dbReference type="Proteomes" id="UP000694701">
    <property type="component" value="Unplaced"/>
</dbReference>
<feature type="compositionally biased region" description="Acidic residues" evidence="6">
    <location>
        <begin position="219"/>
        <end position="228"/>
    </location>
</feature>
<dbReference type="Gene3D" id="3.40.50.10190">
    <property type="entry name" value="BRCT domain"/>
    <property type="match status" value="2"/>
</dbReference>
<evidence type="ECO:0000256" key="5">
    <source>
        <dbReference type="ARBA" id="ARBA00023242"/>
    </source>
</evidence>
<dbReference type="GO" id="GO:0000012">
    <property type="term" value="P:single strand break repair"/>
    <property type="evidence" value="ECO:0007669"/>
    <property type="project" value="InterPro"/>
</dbReference>
<dbReference type="InterPro" id="IPR045080">
    <property type="entry name" value="BRCT_XRCC1_rpt1"/>
</dbReference>
<dbReference type="FunFam" id="3.40.50.10190:FF:000012">
    <property type="entry name" value="X-ray repair cross complementing 1"/>
    <property type="match status" value="1"/>
</dbReference>
<organism evidence="8 9">
    <name type="scientific">Cyprinus carpio</name>
    <name type="common">Common carp</name>
    <dbReference type="NCBI Taxonomy" id="7962"/>
    <lineage>
        <taxon>Eukaryota</taxon>
        <taxon>Metazoa</taxon>
        <taxon>Chordata</taxon>
        <taxon>Craniata</taxon>
        <taxon>Vertebrata</taxon>
        <taxon>Euteleostomi</taxon>
        <taxon>Actinopterygii</taxon>
        <taxon>Neopterygii</taxon>
        <taxon>Teleostei</taxon>
        <taxon>Ostariophysi</taxon>
        <taxon>Cypriniformes</taxon>
        <taxon>Cyprinidae</taxon>
        <taxon>Cyprininae</taxon>
        <taxon>Cyprinus</taxon>
    </lineage>
</organism>
<dbReference type="GO" id="GO:0006284">
    <property type="term" value="P:base-excision repair"/>
    <property type="evidence" value="ECO:0007669"/>
    <property type="project" value="InterPro"/>
</dbReference>
<dbReference type="Pfam" id="PF16589">
    <property type="entry name" value="BRCT_2"/>
    <property type="match status" value="1"/>
</dbReference>
<evidence type="ECO:0000256" key="1">
    <source>
        <dbReference type="ARBA" id="ARBA00004123"/>
    </source>
</evidence>
<dbReference type="GO" id="GO:0006303">
    <property type="term" value="P:double-strand break repair via nonhomologous end joining"/>
    <property type="evidence" value="ECO:0007669"/>
    <property type="project" value="InterPro"/>
</dbReference>
<accession>A0A8C2PRX1</accession>
<dbReference type="Gene3D" id="2.60.120.260">
    <property type="entry name" value="Galactose-binding domain-like"/>
    <property type="match status" value="1"/>
</dbReference>
<dbReference type="InterPro" id="IPR001357">
    <property type="entry name" value="BRCT_dom"/>
</dbReference>
<dbReference type="Pfam" id="PF00533">
    <property type="entry name" value="BRCT"/>
    <property type="match status" value="1"/>
</dbReference>
<name>A0A8C2PRX1_CYPCA</name>
<dbReference type="AlphaFoldDB" id="A0A8C2PRX1"/>
<feature type="compositionally biased region" description="Basic and acidic residues" evidence="6">
    <location>
        <begin position="263"/>
        <end position="273"/>
    </location>
</feature>
<feature type="compositionally biased region" description="Basic and acidic residues" evidence="6">
    <location>
        <begin position="229"/>
        <end position="240"/>
    </location>
</feature>
<dbReference type="PANTHER" id="PTHR11370">
    <property type="entry name" value="DNA-REPAIR PROTEIN XRCC1"/>
    <property type="match status" value="1"/>
</dbReference>
<dbReference type="GO" id="GO:0003684">
    <property type="term" value="F:damaged DNA binding"/>
    <property type="evidence" value="ECO:0007669"/>
    <property type="project" value="InterPro"/>
</dbReference>
<evidence type="ECO:0000313" key="9">
    <source>
        <dbReference type="Proteomes" id="UP000694701"/>
    </source>
</evidence>
<dbReference type="InterPro" id="IPR002706">
    <property type="entry name" value="Xrcc1_N"/>
</dbReference>
<evidence type="ECO:0000256" key="3">
    <source>
        <dbReference type="ARBA" id="ARBA00022763"/>
    </source>
</evidence>
<dbReference type="PANTHER" id="PTHR11370:SF5">
    <property type="entry name" value="DNA REPAIR PROTEIN XRCC1"/>
    <property type="match status" value="1"/>
</dbReference>
<dbReference type="Pfam" id="PF01834">
    <property type="entry name" value="XRCC1_N"/>
    <property type="match status" value="1"/>
</dbReference>
<proteinExistence type="predicted"/>
<keyword evidence="5" id="KW-0539">Nucleus</keyword>
<evidence type="ECO:0000256" key="4">
    <source>
        <dbReference type="ARBA" id="ARBA00023204"/>
    </source>
</evidence>
<feature type="region of interest" description="Disordered" evidence="6">
    <location>
        <begin position="207"/>
        <end position="314"/>
    </location>
</feature>
<feature type="domain" description="BRCT" evidence="7">
    <location>
        <begin position="131"/>
        <end position="219"/>
    </location>
</feature>
<keyword evidence="3" id="KW-0227">DNA damage</keyword>
<dbReference type="SUPFAM" id="SSF52113">
    <property type="entry name" value="BRCT domain"/>
    <property type="match status" value="2"/>
</dbReference>
<dbReference type="Ensembl" id="ENSCCRT00020086354.1">
    <property type="protein sequence ID" value="ENSCCRP00020078775.1"/>
    <property type="gene ID" value="ENSCCRG00020036604.1"/>
</dbReference>
<dbReference type="GO" id="GO:0005634">
    <property type="term" value="C:nucleus"/>
    <property type="evidence" value="ECO:0007669"/>
    <property type="project" value="UniProtKB-SubCell"/>
</dbReference>
<dbReference type="PROSITE" id="PS50172">
    <property type="entry name" value="BRCT"/>
    <property type="match status" value="2"/>
</dbReference>
<dbReference type="SMART" id="SM00292">
    <property type="entry name" value="BRCT"/>
    <property type="match status" value="2"/>
</dbReference>
<dbReference type="FunFam" id="3.40.50.10190:FF:000008">
    <property type="entry name" value="X-ray repair cross complementing 1"/>
    <property type="match status" value="1"/>
</dbReference>
<dbReference type="CDD" id="cd17725">
    <property type="entry name" value="BRCT_XRCC1_rpt1"/>
    <property type="match status" value="1"/>
</dbReference>
<reference evidence="8" key="1">
    <citation type="submission" date="2025-08" db="UniProtKB">
        <authorList>
            <consortium name="Ensembl"/>
        </authorList>
    </citation>
    <scope>IDENTIFICATION</scope>
</reference>
<keyword evidence="4" id="KW-0234">DNA repair</keyword>
<keyword evidence="2" id="KW-0677">Repeat</keyword>
<dbReference type="CDD" id="cd17707">
    <property type="entry name" value="BRCT_XRCC1_rpt2"/>
    <property type="match status" value="1"/>
</dbReference>
<evidence type="ECO:0000313" key="8">
    <source>
        <dbReference type="Ensembl" id="ENSCCRP00020078775.1"/>
    </source>
</evidence>
<evidence type="ECO:0000256" key="2">
    <source>
        <dbReference type="ARBA" id="ARBA00022737"/>
    </source>
</evidence>
<evidence type="ECO:0000259" key="7">
    <source>
        <dbReference type="PROSITE" id="PS50172"/>
    </source>
</evidence>
<dbReference type="InterPro" id="IPR008979">
    <property type="entry name" value="Galactose-bd-like_sf"/>
</dbReference>
<feature type="compositionally biased region" description="Basic and acidic residues" evidence="6">
    <location>
        <begin position="106"/>
        <end position="120"/>
    </location>
</feature>
<feature type="region of interest" description="Disordered" evidence="6">
    <location>
        <begin position="1"/>
        <end position="127"/>
    </location>
</feature>
<dbReference type="SUPFAM" id="SSF49785">
    <property type="entry name" value="Galactose-binding domain-like"/>
    <property type="match status" value="1"/>
</dbReference>
<dbReference type="InterPro" id="IPR036420">
    <property type="entry name" value="BRCT_dom_sf"/>
</dbReference>
<feature type="compositionally biased region" description="Low complexity" evidence="6">
    <location>
        <begin position="90"/>
        <end position="101"/>
    </location>
</feature>
<feature type="domain" description="BRCT" evidence="7">
    <location>
        <begin position="313"/>
        <end position="404"/>
    </location>
</feature>
<feature type="compositionally biased region" description="Low complexity" evidence="6">
    <location>
        <begin position="69"/>
        <end position="80"/>
    </location>
</feature>